<keyword evidence="2" id="KW-1185">Reference proteome</keyword>
<proteinExistence type="predicted"/>
<dbReference type="InterPro" id="IPR052025">
    <property type="entry name" value="Xyloglucanase_GH74"/>
</dbReference>
<reference evidence="2" key="1">
    <citation type="journal article" date="2019" name="Int. J. Syst. Evol. Microbiol.">
        <title>The Global Catalogue of Microorganisms (GCM) 10K type strain sequencing project: providing services to taxonomists for standard genome sequencing and annotation.</title>
        <authorList>
            <consortium name="The Broad Institute Genomics Platform"/>
            <consortium name="The Broad Institute Genome Sequencing Center for Infectious Disease"/>
            <person name="Wu L."/>
            <person name="Ma J."/>
        </authorList>
    </citation>
    <scope>NUCLEOTIDE SEQUENCE [LARGE SCALE GENOMIC DNA]</scope>
    <source>
        <strain evidence="2">CCUG 57401</strain>
    </source>
</reference>
<comment type="caution">
    <text evidence="1">The sequence shown here is derived from an EMBL/GenBank/DDBJ whole genome shotgun (WGS) entry which is preliminary data.</text>
</comment>
<name>A0ABW0N9X2_9BURK</name>
<dbReference type="InterPro" id="IPR015943">
    <property type="entry name" value="WD40/YVTN_repeat-like_dom_sf"/>
</dbReference>
<dbReference type="CDD" id="cd15482">
    <property type="entry name" value="Sialidase_non-viral"/>
    <property type="match status" value="1"/>
</dbReference>
<dbReference type="PANTHER" id="PTHR43739">
    <property type="entry name" value="XYLOGLUCANASE (EUROFUNG)"/>
    <property type="match status" value="1"/>
</dbReference>
<dbReference type="Proteomes" id="UP001596037">
    <property type="component" value="Unassembled WGS sequence"/>
</dbReference>
<evidence type="ECO:0000313" key="1">
    <source>
        <dbReference type="EMBL" id="MFC5497465.1"/>
    </source>
</evidence>
<dbReference type="EMBL" id="JBHSMF010000006">
    <property type="protein sequence ID" value="MFC5497465.1"/>
    <property type="molecule type" value="Genomic_DNA"/>
</dbReference>
<evidence type="ECO:0000313" key="2">
    <source>
        <dbReference type="Proteomes" id="UP001596037"/>
    </source>
</evidence>
<gene>
    <name evidence="1" type="ORF">ACFPOE_07960</name>
</gene>
<protein>
    <submittedName>
        <fullName evidence="1">WD40/YVTN/BNR-like repeat-containing protein</fullName>
    </submittedName>
</protein>
<dbReference type="RefSeq" id="WP_376849549.1">
    <property type="nucleotide sequence ID" value="NZ_JBHSMF010000006.1"/>
</dbReference>
<dbReference type="Gene3D" id="2.130.10.10">
    <property type="entry name" value="YVTN repeat-like/Quinoprotein amine dehydrogenase"/>
    <property type="match status" value="1"/>
</dbReference>
<organism evidence="1 2">
    <name type="scientific">Caenimonas terrae</name>
    <dbReference type="NCBI Taxonomy" id="696074"/>
    <lineage>
        <taxon>Bacteria</taxon>
        <taxon>Pseudomonadati</taxon>
        <taxon>Pseudomonadota</taxon>
        <taxon>Betaproteobacteria</taxon>
        <taxon>Burkholderiales</taxon>
        <taxon>Comamonadaceae</taxon>
        <taxon>Caenimonas</taxon>
    </lineage>
</organism>
<dbReference type="SUPFAM" id="SSF110296">
    <property type="entry name" value="Oligoxyloglucan reducing end-specific cellobiohydrolase"/>
    <property type="match status" value="1"/>
</dbReference>
<sequence>MAASSQTLCIGTRKGLFTASRAASGHGWRLGAPHFPGEPVTQFAADPAAGAWYAALRMGHFGIKLRKSVDGGSSWQEVAAPAFPVKPADGPWKDDPTPWAVDMVWALEAAPGRLWAGCLPAGLFSSDDGGASWQLADSLWRRPERLEWLGGGYDHAGIHTILVDPRDSAHVTIAISCGGVWQTRDGGESWHSTSSGMDAGAYMPPERRYDPNIQDVHRIDHCRAQPDVLWCQHHCGLYRSVDGGMHWQAIAAPAPSGFGFPVVAHPGDPQRAWFAPAHSDARRMPVDGRLVVNETRDGGASFEAHGYGLPPRDAYHLIYRHALAVAEDGQTLAMGSTTGGLWISDDADASWHCVSRDLPPIAVLRWV</sequence>
<accession>A0ABW0N9X2</accession>
<dbReference type="PANTHER" id="PTHR43739:SF5">
    <property type="entry name" value="EXO-ALPHA-SIALIDASE"/>
    <property type="match status" value="1"/>
</dbReference>